<accession>A0A5D3E0Z8</accession>
<proteinExistence type="predicted"/>
<dbReference type="SMART" id="SM00490">
    <property type="entry name" value="HELICc"/>
    <property type="match status" value="1"/>
</dbReference>
<keyword evidence="3 7" id="KW-0067">ATP-binding</keyword>
<dbReference type="InterPro" id="IPR027417">
    <property type="entry name" value="P-loop_NTPase"/>
</dbReference>
<dbReference type="PROSITE" id="PS51192">
    <property type="entry name" value="HELICASE_ATP_BIND_1"/>
    <property type="match status" value="1"/>
</dbReference>
<dbReference type="GO" id="GO:0003724">
    <property type="term" value="F:RNA helicase activity"/>
    <property type="evidence" value="ECO:0007669"/>
    <property type="project" value="UniProtKB-EC"/>
</dbReference>
<dbReference type="PROSITE" id="PS51194">
    <property type="entry name" value="HELICASE_CTER"/>
    <property type="match status" value="1"/>
</dbReference>
<evidence type="ECO:0000259" key="5">
    <source>
        <dbReference type="PROSITE" id="PS51192"/>
    </source>
</evidence>
<evidence type="ECO:0000259" key="6">
    <source>
        <dbReference type="PROSITE" id="PS51194"/>
    </source>
</evidence>
<gene>
    <name evidence="7" type="ORF">E5676_scaffold655G001050</name>
</gene>
<evidence type="ECO:0000256" key="2">
    <source>
        <dbReference type="ARBA" id="ARBA00022801"/>
    </source>
</evidence>
<dbReference type="InterPro" id="IPR001650">
    <property type="entry name" value="Helicase_C-like"/>
</dbReference>
<dbReference type="Pfam" id="PF00271">
    <property type="entry name" value="Helicase_C"/>
    <property type="match status" value="1"/>
</dbReference>
<reference evidence="7 8" key="1">
    <citation type="submission" date="2019-08" db="EMBL/GenBank/DDBJ databases">
        <title>Draft genome sequences of two oriental melons (Cucumis melo L. var makuwa).</title>
        <authorList>
            <person name="Kwon S.-Y."/>
        </authorList>
    </citation>
    <scope>NUCLEOTIDE SEQUENCE [LARGE SCALE GENOMIC DNA]</scope>
    <source>
        <strain evidence="8">cv. Chang Bougi</strain>
        <tissue evidence="7">Leaf</tissue>
    </source>
</reference>
<keyword evidence="3 7" id="KW-0547">Nucleotide-binding</keyword>
<comment type="catalytic activity">
    <reaction evidence="4">
        <text>ATP + H2O = ADP + phosphate + H(+)</text>
        <dbReference type="Rhea" id="RHEA:13065"/>
        <dbReference type="ChEBI" id="CHEBI:15377"/>
        <dbReference type="ChEBI" id="CHEBI:15378"/>
        <dbReference type="ChEBI" id="CHEBI:30616"/>
        <dbReference type="ChEBI" id="CHEBI:43474"/>
        <dbReference type="ChEBI" id="CHEBI:456216"/>
        <dbReference type="EC" id="3.6.4.13"/>
    </reaction>
</comment>
<keyword evidence="2" id="KW-0378">Hydrolase</keyword>
<feature type="domain" description="Helicase ATP-binding" evidence="5">
    <location>
        <begin position="12"/>
        <end position="156"/>
    </location>
</feature>
<evidence type="ECO:0000256" key="4">
    <source>
        <dbReference type="ARBA" id="ARBA00047984"/>
    </source>
</evidence>
<evidence type="ECO:0000256" key="1">
    <source>
        <dbReference type="ARBA" id="ARBA00012552"/>
    </source>
</evidence>
<dbReference type="GO" id="GO:0003723">
    <property type="term" value="F:RNA binding"/>
    <property type="evidence" value="ECO:0007669"/>
    <property type="project" value="TreeGrafter"/>
</dbReference>
<dbReference type="GO" id="GO:0016787">
    <property type="term" value="F:hydrolase activity"/>
    <property type="evidence" value="ECO:0007669"/>
    <property type="project" value="UniProtKB-KW"/>
</dbReference>
<dbReference type="Proteomes" id="UP000321947">
    <property type="component" value="Unassembled WGS sequence"/>
</dbReference>
<dbReference type="PANTHER" id="PTHR18934:SF221">
    <property type="entry name" value="ATP-DEPENDENT RNA HELICASE DHX34-RELATED"/>
    <property type="match status" value="1"/>
</dbReference>
<sequence>MFAIRFYCFVFSGKSSQIPQFLLEEDMGPILCTQPRRFAVVAIANMVARARNCNVGEEVGYHIGHSKHSSEKSKIVFKTAGVLLEEMRDRGLNALNYKVIVLDEVHERSVESDLVLVCVKQFLSKHHDLRVVLMSATADIGRYRDYFKDLGRGERVEVLAIPNSNQKSFFERKVSYLEEVTELLGIESDLQSSRYCNGFSPYTSPVEIKPEVHRLIHNLLLHIHKNESDIEKSILIFLPTYYSLEQQWHLLKSHSSFKVYILHSSIDIEQALTAMRIWKSHRKIILATNIAESSVTIPKVAYVIDSCRSLQVYWDNNQKKDSAQVVWISKSQAEQRRGRTGRTCDGQVYRLVTRSFYHNFEDFERPDILRLSLRQQVLLICSTESKAINDPTVLLQKTLDPPAANVVEDALSLLVHMQALKRSPRGRYEPTYYGSLLASFSLSFDSSVLILKFGDIGMLHEGILLGILMDTQPLPVLRPFGENNLYAEYIKSYFDGESIDTIQLGFKEMALLGNLHAFHFWERVYKDKIRVEYLNKLLNPNKTQTIKSPPSKNEEEWCSFHSLVHSSLNHVSEMYEDIIHTLHQFRPRFLGMCDILRSSYAPTQFQHSCVLKRLENGDDQSSESRTCVSLPYVASSYSRTNQVAGKLADVIKQSPSKSLSFKSTLCLPEDGIAHASTLEKYFPKSGGCILVMDDAGFHFSSNLARHCDPSKIICTTNLSHSDIYDASLNDAKKFWELSHPDETIISNGENQIPWYDVKCILWFPRFASSKENLDIEKILLQNFFDLLAIRILADALHGVQVILTMNNIRFSQLQVEKLGRDSFFFLSESFPYDERSFGELPDKLTTKKGMLTSKPVSYVFDLRPPSSVLFGNYRATLRQCLYDVESPSLVCP</sequence>
<dbReference type="AlphaFoldDB" id="A0A5D3E0Z8"/>
<dbReference type="EC" id="3.6.4.13" evidence="1"/>
<protein>
    <recommendedName>
        <fullName evidence="1">RNA helicase</fullName>
        <ecNumber evidence="1">3.6.4.13</ecNumber>
    </recommendedName>
</protein>
<keyword evidence="3 7" id="KW-0347">Helicase</keyword>
<organism evidence="7 8">
    <name type="scientific">Cucumis melo var. makuwa</name>
    <name type="common">Oriental melon</name>
    <dbReference type="NCBI Taxonomy" id="1194695"/>
    <lineage>
        <taxon>Eukaryota</taxon>
        <taxon>Viridiplantae</taxon>
        <taxon>Streptophyta</taxon>
        <taxon>Embryophyta</taxon>
        <taxon>Tracheophyta</taxon>
        <taxon>Spermatophyta</taxon>
        <taxon>Magnoliopsida</taxon>
        <taxon>eudicotyledons</taxon>
        <taxon>Gunneridae</taxon>
        <taxon>Pentapetalae</taxon>
        <taxon>rosids</taxon>
        <taxon>fabids</taxon>
        <taxon>Cucurbitales</taxon>
        <taxon>Cucurbitaceae</taxon>
        <taxon>Benincaseae</taxon>
        <taxon>Cucumis</taxon>
    </lineage>
</organism>
<dbReference type="Gene3D" id="3.40.50.300">
    <property type="entry name" value="P-loop containing nucleotide triphosphate hydrolases"/>
    <property type="match status" value="2"/>
</dbReference>
<dbReference type="InterPro" id="IPR014001">
    <property type="entry name" value="Helicase_ATP-bd"/>
</dbReference>
<dbReference type="SMART" id="SM00487">
    <property type="entry name" value="DEXDc"/>
    <property type="match status" value="1"/>
</dbReference>
<comment type="caution">
    <text evidence="7">The sequence shown here is derived from an EMBL/GenBank/DDBJ whole genome shotgun (WGS) entry which is preliminary data.</text>
</comment>
<dbReference type="PANTHER" id="PTHR18934">
    <property type="entry name" value="ATP-DEPENDENT RNA HELICASE"/>
    <property type="match status" value="1"/>
</dbReference>
<dbReference type="CDD" id="cd17917">
    <property type="entry name" value="DEXHc_RHA-like"/>
    <property type="match status" value="1"/>
</dbReference>
<evidence type="ECO:0000256" key="3">
    <source>
        <dbReference type="ARBA" id="ARBA00022806"/>
    </source>
</evidence>
<dbReference type="SUPFAM" id="SSF52540">
    <property type="entry name" value="P-loop containing nucleoside triphosphate hydrolases"/>
    <property type="match status" value="1"/>
</dbReference>
<dbReference type="CDD" id="cd18791">
    <property type="entry name" value="SF2_C_RHA"/>
    <property type="match status" value="1"/>
</dbReference>
<feature type="domain" description="Helicase C-terminal" evidence="6">
    <location>
        <begin position="215"/>
        <end position="400"/>
    </location>
</feature>
<name>A0A5D3E0Z8_CUCMM</name>
<evidence type="ECO:0000313" key="7">
    <source>
        <dbReference type="EMBL" id="TYK29504.1"/>
    </source>
</evidence>
<evidence type="ECO:0000313" key="8">
    <source>
        <dbReference type="Proteomes" id="UP000321947"/>
    </source>
</evidence>
<dbReference type="EMBL" id="SSTD01001661">
    <property type="protein sequence ID" value="TYK29504.1"/>
    <property type="molecule type" value="Genomic_DNA"/>
</dbReference>